<evidence type="ECO:0000256" key="5">
    <source>
        <dbReference type="SAM" id="Phobius"/>
    </source>
</evidence>
<sequence length="151" mass="16278">MSEVTIWLAVLVVCVGIEIATMGLTTIWFAGGALVSAILAALNAPLWLQIVAFFVVSLILLYLTRPVAVKYFNKDRVKTNVESLIGRQAIVISEIDNLQGIGQVTVGGQEWSARSVKDDVQLPVGSVVVVRSVSGVKLIVEEKDLSAENKQ</sequence>
<dbReference type="Pfam" id="PF01957">
    <property type="entry name" value="NfeD"/>
    <property type="match status" value="1"/>
</dbReference>
<dbReference type="EMBL" id="JAOQKJ010000007">
    <property type="protein sequence ID" value="MCU6744831.1"/>
    <property type="molecule type" value="Genomic_DNA"/>
</dbReference>
<evidence type="ECO:0000313" key="8">
    <source>
        <dbReference type="Proteomes" id="UP001652432"/>
    </source>
</evidence>
<keyword evidence="3 5" id="KW-1133">Transmembrane helix</keyword>
<evidence type="ECO:0000256" key="1">
    <source>
        <dbReference type="ARBA" id="ARBA00004141"/>
    </source>
</evidence>
<evidence type="ECO:0000256" key="3">
    <source>
        <dbReference type="ARBA" id="ARBA00022989"/>
    </source>
</evidence>
<dbReference type="PANTHER" id="PTHR33507">
    <property type="entry name" value="INNER MEMBRANE PROTEIN YBBJ"/>
    <property type="match status" value="1"/>
</dbReference>
<feature type="transmembrane region" description="Helical" evidence="5">
    <location>
        <begin position="7"/>
        <end position="40"/>
    </location>
</feature>
<keyword evidence="8" id="KW-1185">Reference proteome</keyword>
<comment type="subcellular location">
    <subcellularLocation>
        <location evidence="1">Membrane</location>
        <topology evidence="1">Multi-pass membrane protein</topology>
    </subcellularLocation>
</comment>
<keyword evidence="4 5" id="KW-0472">Membrane</keyword>
<evidence type="ECO:0000256" key="2">
    <source>
        <dbReference type="ARBA" id="ARBA00022692"/>
    </source>
</evidence>
<feature type="domain" description="NfeD-like C-terminal" evidence="6">
    <location>
        <begin position="81"/>
        <end position="141"/>
    </location>
</feature>
<dbReference type="SUPFAM" id="SSF141322">
    <property type="entry name" value="NfeD domain-like"/>
    <property type="match status" value="1"/>
</dbReference>
<evidence type="ECO:0000259" key="6">
    <source>
        <dbReference type="Pfam" id="PF01957"/>
    </source>
</evidence>
<dbReference type="InterPro" id="IPR012340">
    <property type="entry name" value="NA-bd_OB-fold"/>
</dbReference>
<gene>
    <name evidence="7" type="ORF">OCV77_10010</name>
</gene>
<evidence type="ECO:0000313" key="7">
    <source>
        <dbReference type="EMBL" id="MCU6744831.1"/>
    </source>
</evidence>
<dbReference type="Gene3D" id="2.40.50.140">
    <property type="entry name" value="Nucleic acid-binding proteins"/>
    <property type="match status" value="1"/>
</dbReference>
<reference evidence="7 8" key="1">
    <citation type="journal article" date="2021" name="ISME Commun">
        <title>Automated analysis of genomic sequences facilitates high-throughput and comprehensive description of bacteria.</title>
        <authorList>
            <person name="Hitch T.C.A."/>
        </authorList>
    </citation>
    <scope>NUCLEOTIDE SEQUENCE [LARGE SCALE GENOMIC DNA]</scope>
    <source>
        <strain evidence="7 8">Sanger_18</strain>
    </source>
</reference>
<dbReference type="RefSeq" id="WP_262574941.1">
    <property type="nucleotide sequence ID" value="NZ_JAOQKJ010000007.1"/>
</dbReference>
<proteinExistence type="predicted"/>
<dbReference type="InterPro" id="IPR052165">
    <property type="entry name" value="Membrane_assoc_protease"/>
</dbReference>
<name>A0ABT2T484_9FIRM</name>
<keyword evidence="2 5" id="KW-0812">Transmembrane</keyword>
<comment type="caution">
    <text evidence="7">The sequence shown here is derived from an EMBL/GenBank/DDBJ whole genome shotgun (WGS) entry which is preliminary data.</text>
</comment>
<dbReference type="InterPro" id="IPR002810">
    <property type="entry name" value="NfeD-like_C"/>
</dbReference>
<feature type="transmembrane region" description="Helical" evidence="5">
    <location>
        <begin position="46"/>
        <end position="64"/>
    </location>
</feature>
<dbReference type="Proteomes" id="UP001652432">
    <property type="component" value="Unassembled WGS sequence"/>
</dbReference>
<evidence type="ECO:0000256" key="4">
    <source>
        <dbReference type="ARBA" id="ARBA00023136"/>
    </source>
</evidence>
<organism evidence="7 8">
    <name type="scientific">Suilimivivens aceti</name>
    <dbReference type="NCBI Taxonomy" id="2981774"/>
    <lineage>
        <taxon>Bacteria</taxon>
        <taxon>Bacillati</taxon>
        <taxon>Bacillota</taxon>
        <taxon>Clostridia</taxon>
        <taxon>Lachnospirales</taxon>
        <taxon>Lachnospiraceae</taxon>
        <taxon>Suilimivivens</taxon>
    </lineage>
</organism>
<dbReference type="PANTHER" id="PTHR33507:SF3">
    <property type="entry name" value="INNER MEMBRANE PROTEIN YBBJ"/>
    <property type="match status" value="1"/>
</dbReference>
<accession>A0ABT2T484</accession>
<protein>
    <submittedName>
        <fullName evidence="7">NfeD family protein</fullName>
    </submittedName>
</protein>